<keyword evidence="2" id="KW-1185">Reference proteome</keyword>
<dbReference type="RefSeq" id="WP_006594241.1">
    <property type="nucleotide sequence ID" value="NZ_BAHD01000079.1"/>
</dbReference>
<dbReference type="AlphaFoldDB" id="K6XFU2"/>
<keyword evidence="1" id="KW-0808">Transferase</keyword>
<comment type="caution">
    <text evidence="1">The sequence shown here is derived from an EMBL/GenBank/DDBJ whole genome shotgun (WGS) entry which is preliminary data.</text>
</comment>
<dbReference type="STRING" id="1184609.KILIM_079_00070"/>
<name>K6XFU2_9MICO</name>
<organism evidence="1 2">
    <name type="scientific">Kineosphaera limosa NBRC 100340</name>
    <dbReference type="NCBI Taxonomy" id="1184609"/>
    <lineage>
        <taxon>Bacteria</taxon>
        <taxon>Bacillati</taxon>
        <taxon>Actinomycetota</taxon>
        <taxon>Actinomycetes</taxon>
        <taxon>Micrococcales</taxon>
        <taxon>Dermatophilaceae</taxon>
        <taxon>Kineosphaera</taxon>
    </lineage>
</organism>
<protein>
    <submittedName>
        <fullName evidence="1">Putative glycosyltransferase</fullName>
    </submittedName>
</protein>
<dbReference type="Gene3D" id="3.40.50.2000">
    <property type="entry name" value="Glycogen Phosphorylase B"/>
    <property type="match status" value="2"/>
</dbReference>
<evidence type="ECO:0000313" key="1">
    <source>
        <dbReference type="EMBL" id="GAB97709.1"/>
    </source>
</evidence>
<sequence length="447" mass="47501">MHVFLSTTPIPAHTLNAAVFVAALVDSGHIVTWHAPRRFHPAIAALGARPIDVELAWDPDRDSGGMPVMGTLAQVRRGYARHLVGRAAGRAADVRRQLRAQPYDVVLTDTLAYGAGLAAEAEGVPWATYGDGPLHDRDPDTPPFGAGLPYRAGWPYRLRNTVVHRGSDLVFAGSAQELARVRADLGLPAVAGERSVRRRPEGVDRSGAGVLAAGVSAQLHLHGGVPGLEYPRRRPLAAGVRFVGSLYRRPRGAHLPPWLPQARPGDPAQQPCDERPVVALTQGSLRLDIAELIAPTIAALGDEDCTILVAAGSPEGARAAAAIPTRRARVLTDSFVPYDALLERASLFVTNGGWTGVTEALARGVPVLQVGKTEEKADIGQRVQWSRCGLSIRRRVGPRDIAAAVARLRVAPELTEGLLGIRAQFAARDAGAGGVRLLRDLTDSAKS</sequence>
<dbReference type="EMBL" id="BAHD01000079">
    <property type="protein sequence ID" value="GAB97709.1"/>
    <property type="molecule type" value="Genomic_DNA"/>
</dbReference>
<evidence type="ECO:0000313" key="2">
    <source>
        <dbReference type="Proteomes" id="UP000008366"/>
    </source>
</evidence>
<dbReference type="GO" id="GO:0016740">
    <property type="term" value="F:transferase activity"/>
    <property type="evidence" value="ECO:0007669"/>
    <property type="project" value="UniProtKB-KW"/>
</dbReference>
<gene>
    <name evidence="1" type="ORF">KILIM_079_00070</name>
</gene>
<dbReference type="eggNOG" id="COG1819">
    <property type="taxonomic scope" value="Bacteria"/>
</dbReference>
<dbReference type="OrthoDB" id="6620093at2"/>
<dbReference type="SUPFAM" id="SSF53756">
    <property type="entry name" value="UDP-Glycosyltransferase/glycogen phosphorylase"/>
    <property type="match status" value="1"/>
</dbReference>
<reference evidence="1 2" key="1">
    <citation type="submission" date="2012-08" db="EMBL/GenBank/DDBJ databases">
        <title>Whole genome shotgun sequence of Kineosphaera limosa NBRC 100340.</title>
        <authorList>
            <person name="Yoshida I."/>
            <person name="Isaki S."/>
            <person name="Hosoyama A."/>
            <person name="Tsuchikane K."/>
            <person name="Katsumata H."/>
            <person name="Ando Y."/>
            <person name="Ohji S."/>
            <person name="Hamada M."/>
            <person name="Tamura T."/>
            <person name="Yamazoe A."/>
            <person name="Yamazaki S."/>
            <person name="Fujita N."/>
        </authorList>
    </citation>
    <scope>NUCLEOTIDE SEQUENCE [LARGE SCALE GENOMIC DNA]</scope>
    <source>
        <strain evidence="1 2">NBRC 100340</strain>
    </source>
</reference>
<proteinExistence type="predicted"/>
<accession>K6XFU2</accession>
<dbReference type="Proteomes" id="UP000008366">
    <property type="component" value="Unassembled WGS sequence"/>
</dbReference>